<evidence type="ECO:0000256" key="2">
    <source>
        <dbReference type="ARBA" id="ARBA00022729"/>
    </source>
</evidence>
<dbReference type="Pfam" id="PF01464">
    <property type="entry name" value="SLT"/>
    <property type="match status" value="1"/>
</dbReference>
<evidence type="ECO:0000259" key="4">
    <source>
        <dbReference type="Pfam" id="PF01464"/>
    </source>
</evidence>
<dbReference type="SUPFAM" id="SSF53955">
    <property type="entry name" value="Lysozyme-like"/>
    <property type="match status" value="1"/>
</dbReference>
<dbReference type="InterPro" id="IPR037061">
    <property type="entry name" value="Lytic_TGlycoase_superhlx_L_sf"/>
</dbReference>
<keyword evidence="3" id="KW-0472">Membrane</keyword>
<keyword evidence="2" id="KW-0732">Signal</keyword>
<keyword evidence="7" id="KW-1185">Reference proteome</keyword>
<proteinExistence type="inferred from homology"/>
<dbReference type="Gene3D" id="1.25.20.10">
    <property type="entry name" value="Bacterial muramidases"/>
    <property type="match status" value="1"/>
</dbReference>
<dbReference type="EC" id="4.2.2.-" evidence="6"/>
<dbReference type="OrthoDB" id="92254at2"/>
<dbReference type="CDD" id="cd13401">
    <property type="entry name" value="Slt70-like"/>
    <property type="match status" value="1"/>
</dbReference>
<dbReference type="PANTHER" id="PTHR37423">
    <property type="entry name" value="SOLUBLE LYTIC MUREIN TRANSGLYCOSYLASE-RELATED"/>
    <property type="match status" value="1"/>
</dbReference>
<evidence type="ECO:0000256" key="3">
    <source>
        <dbReference type="SAM" id="Phobius"/>
    </source>
</evidence>
<dbReference type="AlphaFoldDB" id="A0A128ER92"/>
<evidence type="ECO:0000256" key="1">
    <source>
        <dbReference type="ARBA" id="ARBA00007734"/>
    </source>
</evidence>
<accession>A0A128ER92</accession>
<evidence type="ECO:0000259" key="5">
    <source>
        <dbReference type="Pfam" id="PF14718"/>
    </source>
</evidence>
<dbReference type="SUPFAM" id="SSF48435">
    <property type="entry name" value="Bacterial muramidases"/>
    <property type="match status" value="1"/>
</dbReference>
<organism evidence="6 7">
    <name type="scientific">Grimontia celer</name>
    <dbReference type="NCBI Taxonomy" id="1796497"/>
    <lineage>
        <taxon>Bacteria</taxon>
        <taxon>Pseudomonadati</taxon>
        <taxon>Pseudomonadota</taxon>
        <taxon>Gammaproteobacteria</taxon>
        <taxon>Vibrionales</taxon>
        <taxon>Vibrionaceae</taxon>
        <taxon>Grimontia</taxon>
    </lineage>
</organism>
<keyword evidence="3" id="KW-1133">Transmembrane helix</keyword>
<dbReference type="InterPro" id="IPR012289">
    <property type="entry name" value="Lytic_TGlycosylase_superhlx_L"/>
</dbReference>
<evidence type="ECO:0000313" key="6">
    <source>
        <dbReference type="EMBL" id="CZF77107.1"/>
    </source>
</evidence>
<protein>
    <submittedName>
        <fullName evidence="6">Soluble lytic murein transglycosylase</fullName>
        <ecNumber evidence="6">4.2.2.-</ecNumber>
    </submittedName>
</protein>
<dbReference type="Proteomes" id="UP000071641">
    <property type="component" value="Unassembled WGS sequence"/>
</dbReference>
<dbReference type="InterPro" id="IPR008258">
    <property type="entry name" value="Transglycosylase_SLT_dom_1"/>
</dbReference>
<dbReference type="Gene3D" id="1.10.530.10">
    <property type="match status" value="1"/>
</dbReference>
<dbReference type="EMBL" id="FIZX01000001">
    <property type="protein sequence ID" value="CZF77107.1"/>
    <property type="molecule type" value="Genomic_DNA"/>
</dbReference>
<feature type="domain" description="Transglycosylase SLT" evidence="4">
    <location>
        <begin position="501"/>
        <end position="607"/>
    </location>
</feature>
<dbReference type="PANTHER" id="PTHR37423:SF5">
    <property type="entry name" value="SOLUBLE LYTIC MUREIN TRANSGLYCOSYLASE"/>
    <property type="match status" value="1"/>
</dbReference>
<gene>
    <name evidence="6" type="primary">slt</name>
    <name evidence="6" type="ORF">GCE9029_00016</name>
</gene>
<name>A0A128ER92_9GAMM</name>
<keyword evidence="6" id="KW-0456">Lyase</keyword>
<evidence type="ECO:0000313" key="7">
    <source>
        <dbReference type="Proteomes" id="UP000071641"/>
    </source>
</evidence>
<dbReference type="STRING" id="1796497.GCE9029_00016"/>
<dbReference type="InterPro" id="IPR008939">
    <property type="entry name" value="Lytic_TGlycosylase_superhlx_U"/>
</dbReference>
<dbReference type="GO" id="GO:0016829">
    <property type="term" value="F:lyase activity"/>
    <property type="evidence" value="ECO:0007669"/>
    <property type="project" value="UniProtKB-KW"/>
</dbReference>
<feature type="transmembrane region" description="Helical" evidence="3">
    <location>
        <begin position="21"/>
        <end position="41"/>
    </location>
</feature>
<feature type="domain" description="Lytic transglycosylase superhelical linker" evidence="5">
    <location>
        <begin position="421"/>
        <end position="485"/>
    </location>
</feature>
<dbReference type="InterPro" id="IPR023346">
    <property type="entry name" value="Lysozyme-like_dom_sf"/>
</dbReference>
<dbReference type="Pfam" id="PF14718">
    <property type="entry name" value="SLT_L"/>
    <property type="match status" value="1"/>
</dbReference>
<sequence length="657" mass="75273">MLLSEKSIITKAYNKSVDRSYLVAPIGMVLLIGSIAPAQALSVDEQRTRYEKAIAAIERNDMATFSRLKSNVKDYPLYPYLDYRDFMRDINGASTKEVNTFLKKHADLPFTGTVRARHLNVLASQGKWSQLLAFQDTVPRGESYQCNYYYAHSKAGDKALALSGAKSLYLSGSSVDRACDKLFDFLKDNGKLTDNLVLERMLLAFDNRNKSLMTYLEKQLTSSYGKREAKEVLALYNKPQGVADFSKKSKVTAFNRHLTRIAFERLARSNSKEAVKQFKRTVEGQHYDKHERQEIADYLAGRLMSTEDTSLAAWRDKQLKQTVNQSLLERRVRMSLVEADWKDVGRWIDVMSEKERDSLKWKYWRARVLKEAGKTAEANAIFESMIGERNFYSVAAADELGKQIDIPYQTTPLNPGALAPFNKALKRVDELLALDKITAAKREWQYILRNADREQKANLAAFASDQKWYHLSVQATIAGKLWGHLEYRFPVAHRWWFEFFSKERELPLTTLLALSRQESAFYTRAVSPVGARGLMQLMPATAKETSKKLGFRYLGKSTLNDPGINIRLGSGYLRMLLDQFDENRILAFAGYNAGPHRATRWLAKSDGNLDAIAFIEAIPFRETRGYVQNVLMYDIYYRKLLGQPLQFLTESESNRRY</sequence>
<comment type="similarity">
    <text evidence="1">Belongs to the transglycosylase Slt family.</text>
</comment>
<dbReference type="GO" id="GO:0042597">
    <property type="term" value="C:periplasmic space"/>
    <property type="evidence" value="ECO:0007669"/>
    <property type="project" value="InterPro"/>
</dbReference>
<keyword evidence="3" id="KW-0812">Transmembrane</keyword>
<dbReference type="NCBIfam" id="NF008631">
    <property type="entry name" value="PRK11619.1"/>
    <property type="match status" value="1"/>
</dbReference>
<dbReference type="Gene3D" id="1.10.1240.20">
    <property type="entry name" value="Lytic transglycosylase, superhelical linker domain"/>
    <property type="match status" value="1"/>
</dbReference>
<dbReference type="GO" id="GO:0004553">
    <property type="term" value="F:hydrolase activity, hydrolyzing O-glycosyl compounds"/>
    <property type="evidence" value="ECO:0007669"/>
    <property type="project" value="InterPro"/>
</dbReference>
<reference evidence="7" key="1">
    <citation type="submission" date="2016-02" db="EMBL/GenBank/DDBJ databases">
        <authorList>
            <person name="Rodrigo-Torres Lidia"/>
            <person name="Arahal R.David."/>
        </authorList>
    </citation>
    <scope>NUCLEOTIDE SEQUENCE [LARGE SCALE GENOMIC DNA]</scope>
    <source>
        <strain evidence="7">CECT 9029</strain>
    </source>
</reference>